<dbReference type="PANTHER" id="PTHR30627">
    <property type="entry name" value="PEPTIDOGLYCAN D,D-TRANSPEPTIDASE"/>
    <property type="match status" value="1"/>
</dbReference>
<keyword evidence="2" id="KW-0472">Membrane</keyword>
<dbReference type="InterPro" id="IPR036138">
    <property type="entry name" value="PBP_dimer_sf"/>
</dbReference>
<dbReference type="KEGG" id="dmr:Deima_2078"/>
<dbReference type="SUPFAM" id="SSF56601">
    <property type="entry name" value="beta-lactamase/transpeptidase-like"/>
    <property type="match status" value="1"/>
</dbReference>
<evidence type="ECO:0000313" key="5">
    <source>
        <dbReference type="Proteomes" id="UP000008635"/>
    </source>
</evidence>
<keyword evidence="4" id="KW-0808">Transferase</keyword>
<protein>
    <submittedName>
        <fullName evidence="4">Peptidoglycan glycosyltransferase</fullName>
        <ecNumber evidence="4">2.4.1.129</ecNumber>
    </submittedName>
</protein>
<dbReference type="InterPro" id="IPR001460">
    <property type="entry name" value="PCN-bd_Tpept"/>
</dbReference>
<dbReference type="InterPro" id="IPR050515">
    <property type="entry name" value="Beta-lactam/transpept"/>
</dbReference>
<gene>
    <name evidence="4" type="ordered locus">Deima_2078</name>
</gene>
<organism evidence="4 5">
    <name type="scientific">Deinococcus maricopensis (strain DSM 21211 / LMG 22137 / NRRL B-23946 / LB-34)</name>
    <dbReference type="NCBI Taxonomy" id="709986"/>
    <lineage>
        <taxon>Bacteria</taxon>
        <taxon>Thermotogati</taxon>
        <taxon>Deinococcota</taxon>
        <taxon>Deinococci</taxon>
        <taxon>Deinococcales</taxon>
        <taxon>Deinococcaceae</taxon>
        <taxon>Deinococcus</taxon>
    </lineage>
</organism>
<dbReference type="SUPFAM" id="SSF56519">
    <property type="entry name" value="Penicillin binding protein dimerisation domain"/>
    <property type="match status" value="1"/>
</dbReference>
<dbReference type="Gene3D" id="3.30.450.330">
    <property type="match status" value="1"/>
</dbReference>
<evidence type="ECO:0000256" key="2">
    <source>
        <dbReference type="ARBA" id="ARBA00023136"/>
    </source>
</evidence>
<reference evidence="5" key="2">
    <citation type="submission" date="2011-01" db="EMBL/GenBank/DDBJ databases">
        <title>The complete genome of Deinococcus maricopensis DSM 21211.</title>
        <authorList>
            <consortium name="US DOE Joint Genome Institute (JGI-PGF)"/>
            <person name="Lucas S."/>
            <person name="Copeland A."/>
            <person name="Lapidus A."/>
            <person name="Goodwin L."/>
            <person name="Pitluck S."/>
            <person name="Kyrpides N."/>
            <person name="Mavromatis K."/>
            <person name="Pagani I."/>
            <person name="Ivanova N."/>
            <person name="Ovchinnikova G."/>
            <person name="Zeytun A."/>
            <person name="Detter J.C."/>
            <person name="Han C."/>
            <person name="Land M."/>
            <person name="Hauser L."/>
            <person name="Markowitz V."/>
            <person name="Cheng J.-F."/>
            <person name="Hugenholtz P."/>
            <person name="Woyke T."/>
            <person name="Wu D."/>
            <person name="Pukall R."/>
            <person name="Gehrich-Schroeter G."/>
            <person name="Brambilla E."/>
            <person name="Klenk H.-P."/>
            <person name="Eisen J.A."/>
        </authorList>
    </citation>
    <scope>NUCLEOTIDE SEQUENCE [LARGE SCALE GENOMIC DNA]</scope>
    <source>
        <strain evidence="5">DSM 21211 / LMG 22137 / NRRL B-23946 / LB-34</strain>
    </source>
</reference>
<feature type="domain" description="Penicillin-binding protein transpeptidase" evidence="3">
    <location>
        <begin position="131"/>
        <end position="424"/>
    </location>
</feature>
<comment type="subcellular location">
    <subcellularLocation>
        <location evidence="1">Membrane</location>
    </subcellularLocation>
</comment>
<dbReference type="EMBL" id="CP002454">
    <property type="protein sequence ID" value="ADV67721.1"/>
    <property type="molecule type" value="Genomic_DNA"/>
</dbReference>
<dbReference type="GO" id="GO:0016757">
    <property type="term" value="F:glycosyltransferase activity"/>
    <property type="evidence" value="ECO:0007669"/>
    <property type="project" value="UniProtKB-KW"/>
</dbReference>
<dbReference type="Proteomes" id="UP000008635">
    <property type="component" value="Chromosome"/>
</dbReference>
<dbReference type="PANTHER" id="PTHR30627:SF1">
    <property type="entry name" value="PEPTIDOGLYCAN D,D-TRANSPEPTIDASE FTSI"/>
    <property type="match status" value="1"/>
</dbReference>
<name>E8U9I2_DEIML</name>
<dbReference type="STRING" id="709986.Deima_2078"/>
<evidence type="ECO:0000256" key="1">
    <source>
        <dbReference type="ARBA" id="ARBA00004370"/>
    </source>
</evidence>
<dbReference type="GO" id="GO:0008658">
    <property type="term" value="F:penicillin binding"/>
    <property type="evidence" value="ECO:0007669"/>
    <property type="project" value="InterPro"/>
</dbReference>
<reference evidence="4 5" key="1">
    <citation type="journal article" date="2011" name="Stand. Genomic Sci.">
        <title>Complete genome sequence of Deinococcus maricopensis type strain (LB-34).</title>
        <authorList>
            <person name="Pukall R."/>
            <person name="Zeytun A."/>
            <person name="Lucas S."/>
            <person name="Lapidus A."/>
            <person name="Hammon N."/>
            <person name="Deshpande S."/>
            <person name="Nolan M."/>
            <person name="Cheng J.F."/>
            <person name="Pitluck S."/>
            <person name="Liolios K."/>
            <person name="Pagani I."/>
            <person name="Mikhailova N."/>
            <person name="Ivanova N."/>
            <person name="Mavromatis K."/>
            <person name="Pati A."/>
            <person name="Tapia R."/>
            <person name="Han C."/>
            <person name="Goodwin L."/>
            <person name="Chen A."/>
            <person name="Palaniappan K."/>
            <person name="Land M."/>
            <person name="Hauser L."/>
            <person name="Chang Y.J."/>
            <person name="Jeffries C.D."/>
            <person name="Brambilla E.M."/>
            <person name="Rohde M."/>
            <person name="Goker M."/>
            <person name="Detter J.C."/>
            <person name="Woyke T."/>
            <person name="Bristow J."/>
            <person name="Eisen J.A."/>
            <person name="Markowitz V."/>
            <person name="Hugenholtz P."/>
            <person name="Kyrpides N.C."/>
            <person name="Klenk H.P."/>
        </authorList>
    </citation>
    <scope>NUCLEOTIDE SEQUENCE [LARGE SCALE GENOMIC DNA]</scope>
    <source>
        <strain evidence="5">DSM 21211 / LMG 22137 / NRRL B-23946 / LB-34</strain>
    </source>
</reference>
<sequence precursor="true">MEVKIRNRSRLMLVLALASFLFLVYAYAQLEWHLPRTVTAPHAPVRGSIKTMNGTILARSVGQKRMYPQGPLAGQILGMTNMDGGLEGAERVFDEQLSRGEDVVLTIDPGAQAAAESALAKYVPEHRADWGMVVALEVKTGRVLAAATYPPFDPNNWRNYDASVRRNRPFVDTFEPGSPVKGLVVAAAMNEGLTTPTTQYSTPMVRVVGRKAIHDAVDHPGQLTTRQVLRYSSNVGMSHIVEGFDKAKLRDYLYQYGFGRSVDLPDMPTSYYPLQALRRWDDLVRVNNAFGQGMSGSLLQLTAAYNTLANDGMYVSPQLVQGAVQGERREVLRPETARTIRMLLRGVIEDGISRQAGIKGYSLAGKTGTAQVVTEHGYSQTDYNSTFAGFFPAEQPRVTLAVMVHGAKVDYHGSMLAAPIYRDIAGEIIARWAAPPQKSPPEKE</sequence>
<dbReference type="EC" id="2.4.1.129" evidence="4"/>
<dbReference type="Gene3D" id="3.40.710.10">
    <property type="entry name" value="DD-peptidase/beta-lactamase superfamily"/>
    <property type="match status" value="1"/>
</dbReference>
<dbReference type="HOGENOM" id="CLU_009289_6_2_0"/>
<proteinExistence type="predicted"/>
<evidence type="ECO:0000313" key="4">
    <source>
        <dbReference type="EMBL" id="ADV67721.1"/>
    </source>
</evidence>
<dbReference type="Pfam" id="PF00905">
    <property type="entry name" value="Transpeptidase"/>
    <property type="match status" value="1"/>
</dbReference>
<evidence type="ECO:0000259" key="3">
    <source>
        <dbReference type="Pfam" id="PF00905"/>
    </source>
</evidence>
<dbReference type="InterPro" id="IPR012338">
    <property type="entry name" value="Beta-lactam/transpept-like"/>
</dbReference>
<dbReference type="GO" id="GO:0005886">
    <property type="term" value="C:plasma membrane"/>
    <property type="evidence" value="ECO:0007669"/>
    <property type="project" value="TreeGrafter"/>
</dbReference>
<dbReference type="RefSeq" id="WP_013557226.1">
    <property type="nucleotide sequence ID" value="NC_014958.1"/>
</dbReference>
<dbReference type="GO" id="GO:0071555">
    <property type="term" value="P:cell wall organization"/>
    <property type="evidence" value="ECO:0007669"/>
    <property type="project" value="TreeGrafter"/>
</dbReference>
<dbReference type="OrthoDB" id="9770103at2"/>
<dbReference type="Gene3D" id="3.90.1310.10">
    <property type="entry name" value="Penicillin-binding protein 2a (Domain 2)"/>
    <property type="match status" value="1"/>
</dbReference>
<dbReference type="eggNOG" id="COG0768">
    <property type="taxonomic scope" value="Bacteria"/>
</dbReference>
<keyword evidence="5" id="KW-1185">Reference proteome</keyword>
<dbReference type="AlphaFoldDB" id="E8U9I2"/>
<keyword evidence="4" id="KW-0328">Glycosyltransferase</keyword>
<accession>E8U9I2</accession>